<evidence type="ECO:0000313" key="6">
    <source>
        <dbReference type="EMBL" id="PIO40958.1"/>
    </source>
</evidence>
<gene>
    <name evidence="6" type="ORF">AB205_0190700</name>
</gene>
<sequence>MARRSQSSSQGDNPLDPNYLPPHYKEYYRIAIDVLTEEGPTGYERFITDEGAPDFLCPSEVDHISKTLQRPPEPTQESMYTDSAYGTQDDADGSSGTYWPMHSDTAAPELDLGWPTNFGFQGTEVTTLMHPAPAESPTIKEEVRRMIRTAQQVIAIVMDVFTDVDIFSDLLDAAARRVPVYIILDHMNSEHFLDMASKCRVNLHIVEFLRVRTLSGPTYFCRNGTTFKGNLLEKFILVDCTVVLSGTYSFMWSFEKIHRSMAHIFQGELVSSFDEEFRVLFAQSDPLIPPESALIAMEKPYMGMVPFAGPRPFYERKLQYMFPRDDSSQNSFNSFGVDPDRHFIHHGFRREDMMRQTMENAAMRMQGQGMRFPEPAQMSFMQNKHLDIDAFKRHSFAEGTFENYTASKQFSRQMYTNTDNNEYRFQSSQFQKSQFIQMERPGRTQGLFEKIRGNRGLQEMDEMDSRFPPFKTLQGEGNFALEGPHTRLSYNPSNSSREVRHGSDQVVLGDEGRFGQRSQSRQKFMCQISPTHKQGAEQRQFFQDQDADKKSQDNKQGLRSWRISSYLSGIQPDHDEEGMPMSIESEPFDDAPVERPAPANPHDSHMRYSIDPIPPYKPVLAVHDVPMVVESPKEIAVLEKEKSVLEKEREDTFLSRHDSFRTRTNPLIQRSSRLRSSLIFSNSKVEQHSSTVEAMQTIQKEQSSTEIVKDNEILKKSSKVAEILEKYRSVNKDGETTAMTEAKAAAAVIQEETGDGKKKSTETVAFKSLESKLLDKDSFSRTLLESQYRSSVTSKFQDLFNKEKVTSSFTKIEQKMSSFHAMESNIPALPEKESGPIITEVVDPPKPAEIEPPKSTNGVRSGLTFGNALESMSQNPTTVPSTAPITSLTKSEEELSKSETPLEFIRKGSMRLKQFLQSKAEKKADEDLSSDAAKVEKQNNALRRLSKTDISEPIPIVDTEDKTTKVISISPPKTTSTTQSRLSSSTSNVIFSSNLRDDTKVILEQISANSQKNRAEMAKQSQALSTNDSEVTSHSTNSTETKAEQISSPDDSSLARSGSFLSRSRFARPSPTSTEDRDNLLRRMESIRKEKRVYSRFEVFCKKDDQQNQAEEIEDDPKDRKGGKFMPKLLGNLIKK</sequence>
<feature type="domain" description="Scaffolding anchor of CK1" evidence="5">
    <location>
        <begin position="13"/>
        <end position="286"/>
    </location>
</feature>
<dbReference type="Proteomes" id="UP000228934">
    <property type="component" value="Unassembled WGS sequence"/>
</dbReference>
<evidence type="ECO:0000256" key="3">
    <source>
        <dbReference type="ARBA" id="ARBA00022490"/>
    </source>
</evidence>
<feature type="region of interest" description="Disordered" evidence="4">
    <location>
        <begin position="66"/>
        <end position="95"/>
    </location>
</feature>
<dbReference type="GO" id="GO:0030335">
    <property type="term" value="P:positive regulation of cell migration"/>
    <property type="evidence" value="ECO:0007669"/>
    <property type="project" value="TreeGrafter"/>
</dbReference>
<dbReference type="InterPro" id="IPR050944">
    <property type="entry name" value="FAM83"/>
</dbReference>
<feature type="compositionally biased region" description="Polar residues" evidence="4">
    <location>
        <begin position="1019"/>
        <end position="1062"/>
    </location>
</feature>
<dbReference type="OrthoDB" id="9832446at2759"/>
<organism evidence="6 7">
    <name type="scientific">Aquarana catesbeiana</name>
    <name type="common">American bullfrog</name>
    <name type="synonym">Rana catesbeiana</name>
    <dbReference type="NCBI Taxonomy" id="8400"/>
    <lineage>
        <taxon>Eukaryota</taxon>
        <taxon>Metazoa</taxon>
        <taxon>Chordata</taxon>
        <taxon>Craniata</taxon>
        <taxon>Vertebrata</taxon>
        <taxon>Euteleostomi</taxon>
        <taxon>Amphibia</taxon>
        <taxon>Batrachia</taxon>
        <taxon>Anura</taxon>
        <taxon>Neobatrachia</taxon>
        <taxon>Ranoidea</taxon>
        <taxon>Ranidae</taxon>
        <taxon>Aquarana</taxon>
    </lineage>
</organism>
<comment type="subcellular location">
    <subcellularLocation>
        <location evidence="1">Cytoplasm</location>
    </subcellularLocation>
</comment>
<reference evidence="7" key="1">
    <citation type="journal article" date="2017" name="Nat. Commun.">
        <title>The North American bullfrog draft genome provides insight into hormonal regulation of long noncoding RNA.</title>
        <authorList>
            <person name="Hammond S.A."/>
            <person name="Warren R.L."/>
            <person name="Vandervalk B.P."/>
            <person name="Kucuk E."/>
            <person name="Khan H."/>
            <person name="Gibb E.A."/>
            <person name="Pandoh P."/>
            <person name="Kirk H."/>
            <person name="Zhao Y."/>
            <person name="Jones M."/>
            <person name="Mungall A.J."/>
            <person name="Coope R."/>
            <person name="Pleasance S."/>
            <person name="Moore R.A."/>
            <person name="Holt R.A."/>
            <person name="Round J.M."/>
            <person name="Ohora S."/>
            <person name="Walle B.V."/>
            <person name="Veldhoen N."/>
            <person name="Helbing C.C."/>
            <person name="Birol I."/>
        </authorList>
    </citation>
    <scope>NUCLEOTIDE SEQUENCE [LARGE SCALE GENOMIC DNA]</scope>
</reference>
<dbReference type="EMBL" id="KV923574">
    <property type="protein sequence ID" value="PIO40958.1"/>
    <property type="molecule type" value="Genomic_DNA"/>
</dbReference>
<dbReference type="GO" id="GO:0007165">
    <property type="term" value="P:signal transduction"/>
    <property type="evidence" value="ECO:0007669"/>
    <property type="project" value="TreeGrafter"/>
</dbReference>
<dbReference type="PANTHER" id="PTHR16181">
    <property type="entry name" value="PROTEIN FAM83A-RELATED"/>
    <property type="match status" value="1"/>
</dbReference>
<keyword evidence="7" id="KW-1185">Reference proteome</keyword>
<dbReference type="PANTHER" id="PTHR16181:SF29">
    <property type="entry name" value="PROTEIN FAM83A-RELATED"/>
    <property type="match status" value="1"/>
</dbReference>
<dbReference type="SUPFAM" id="SSF56024">
    <property type="entry name" value="Phospholipase D/nuclease"/>
    <property type="match status" value="1"/>
</dbReference>
<evidence type="ECO:0000256" key="4">
    <source>
        <dbReference type="SAM" id="MobiDB-lite"/>
    </source>
</evidence>
<comment type="similarity">
    <text evidence="2">Belongs to the FAM83 family.</text>
</comment>
<feature type="region of interest" description="Disordered" evidence="4">
    <location>
        <begin position="1010"/>
        <end position="1081"/>
    </location>
</feature>
<evidence type="ECO:0000256" key="1">
    <source>
        <dbReference type="ARBA" id="ARBA00004496"/>
    </source>
</evidence>
<feature type="region of interest" description="Disordered" evidence="4">
    <location>
        <begin position="1"/>
        <end position="20"/>
    </location>
</feature>
<evidence type="ECO:0000259" key="5">
    <source>
        <dbReference type="Pfam" id="PF07894"/>
    </source>
</evidence>
<name>A0A2G9SLH4_AQUCT</name>
<dbReference type="GO" id="GO:0005737">
    <property type="term" value="C:cytoplasm"/>
    <property type="evidence" value="ECO:0007669"/>
    <property type="project" value="UniProtKB-SubCell"/>
</dbReference>
<dbReference type="Gene3D" id="3.30.870.10">
    <property type="entry name" value="Endonuclease Chain A"/>
    <property type="match status" value="1"/>
</dbReference>
<protein>
    <recommendedName>
        <fullName evidence="5">Scaffolding anchor of CK1 domain-containing protein</fullName>
    </recommendedName>
</protein>
<feature type="compositionally biased region" description="Polar residues" evidence="4">
    <location>
        <begin position="554"/>
        <end position="568"/>
    </location>
</feature>
<dbReference type="GO" id="GO:1990254">
    <property type="term" value="F:keratin filament binding"/>
    <property type="evidence" value="ECO:0007669"/>
    <property type="project" value="TreeGrafter"/>
</dbReference>
<evidence type="ECO:0000256" key="2">
    <source>
        <dbReference type="ARBA" id="ARBA00006937"/>
    </source>
</evidence>
<feature type="region of interest" description="Disordered" evidence="4">
    <location>
        <begin position="482"/>
        <end position="592"/>
    </location>
</feature>
<accession>A0A2G9SLH4</accession>
<dbReference type="GO" id="GO:0045095">
    <property type="term" value="C:keratin filament"/>
    <property type="evidence" value="ECO:0007669"/>
    <property type="project" value="TreeGrafter"/>
</dbReference>
<proteinExistence type="inferred from homology"/>
<dbReference type="FunFam" id="3.30.870.10:FF:000004">
    <property type="entry name" value="protein FAM83H isoform X2"/>
    <property type="match status" value="1"/>
</dbReference>
<feature type="compositionally biased region" description="Polar residues" evidence="4">
    <location>
        <begin position="516"/>
        <end position="532"/>
    </location>
</feature>
<dbReference type="InterPro" id="IPR012461">
    <property type="entry name" value="SACK1"/>
</dbReference>
<dbReference type="AlphaFoldDB" id="A0A2G9SLH4"/>
<dbReference type="GO" id="GO:0045104">
    <property type="term" value="P:intermediate filament cytoskeleton organization"/>
    <property type="evidence" value="ECO:0007669"/>
    <property type="project" value="TreeGrafter"/>
</dbReference>
<feature type="region of interest" description="Disordered" evidence="4">
    <location>
        <begin position="1104"/>
        <end position="1136"/>
    </location>
</feature>
<keyword evidence="3" id="KW-0963">Cytoplasm</keyword>
<feature type="compositionally biased region" description="Polar residues" evidence="4">
    <location>
        <begin position="1"/>
        <end position="12"/>
    </location>
</feature>
<evidence type="ECO:0000313" key="7">
    <source>
        <dbReference type="Proteomes" id="UP000228934"/>
    </source>
</evidence>
<feature type="compositionally biased region" description="Polar residues" evidence="4">
    <location>
        <begin position="75"/>
        <end position="86"/>
    </location>
</feature>
<dbReference type="GO" id="GO:0019901">
    <property type="term" value="F:protein kinase binding"/>
    <property type="evidence" value="ECO:0007669"/>
    <property type="project" value="TreeGrafter"/>
</dbReference>
<dbReference type="Pfam" id="PF07894">
    <property type="entry name" value="SACK1"/>
    <property type="match status" value="1"/>
</dbReference>
<dbReference type="GO" id="GO:0044380">
    <property type="term" value="P:protein localization to cytoskeleton"/>
    <property type="evidence" value="ECO:0007669"/>
    <property type="project" value="TreeGrafter"/>
</dbReference>